<evidence type="ECO:0000256" key="1">
    <source>
        <dbReference type="SAM" id="SignalP"/>
    </source>
</evidence>
<feature type="signal peptide" evidence="1">
    <location>
        <begin position="1"/>
        <end position="40"/>
    </location>
</feature>
<proteinExistence type="predicted"/>
<reference evidence="2" key="2">
    <citation type="submission" date="2023-01" db="EMBL/GenBank/DDBJ databases">
        <title>Draft genome sequence of Algimonas ampicilliniresistens strain NBRC 108219.</title>
        <authorList>
            <person name="Sun Q."/>
            <person name="Mori K."/>
        </authorList>
    </citation>
    <scope>NUCLEOTIDE SEQUENCE</scope>
    <source>
        <strain evidence="2">NBRC 108219</strain>
    </source>
</reference>
<keyword evidence="3" id="KW-1185">Reference proteome</keyword>
<dbReference type="RefSeq" id="WP_284390984.1">
    <property type="nucleotide sequence ID" value="NZ_BSNK01000002.1"/>
</dbReference>
<sequence length="133" mass="14632">MTTKRNDTMNFAARRVKKVAISAFGFLALATGAIAPNAFANGALLVDRTVSVKFSLTELRAPQGPEKIYAKLEKRAMSFCRADKATLRYLDQSLAECANDIVDQFVQSVNITALTDYHKAQTYQARPVQIASN</sequence>
<protein>
    <recommendedName>
        <fullName evidence="4">UrcA family protein</fullName>
    </recommendedName>
</protein>
<evidence type="ECO:0008006" key="4">
    <source>
        <dbReference type="Google" id="ProtNLM"/>
    </source>
</evidence>
<comment type="caution">
    <text evidence="2">The sequence shown here is derived from an EMBL/GenBank/DDBJ whole genome shotgun (WGS) entry which is preliminary data.</text>
</comment>
<reference evidence="2" key="1">
    <citation type="journal article" date="2014" name="Int. J. Syst. Evol. Microbiol.">
        <title>Complete genome of a new Firmicutes species belonging to the dominant human colonic microbiota ('Ruminococcus bicirculans') reveals two chromosomes and a selective capacity to utilize plant glucans.</title>
        <authorList>
            <consortium name="NISC Comparative Sequencing Program"/>
            <person name="Wegmann U."/>
            <person name="Louis P."/>
            <person name="Goesmann A."/>
            <person name="Henrissat B."/>
            <person name="Duncan S.H."/>
            <person name="Flint H.J."/>
        </authorList>
    </citation>
    <scope>NUCLEOTIDE SEQUENCE</scope>
    <source>
        <strain evidence="2">NBRC 108219</strain>
    </source>
</reference>
<feature type="chain" id="PRO_5046102386" description="UrcA family protein" evidence="1">
    <location>
        <begin position="41"/>
        <end position="133"/>
    </location>
</feature>
<evidence type="ECO:0000313" key="2">
    <source>
        <dbReference type="EMBL" id="GLQ24511.1"/>
    </source>
</evidence>
<dbReference type="EMBL" id="BSNK01000002">
    <property type="protein sequence ID" value="GLQ24511.1"/>
    <property type="molecule type" value="Genomic_DNA"/>
</dbReference>
<accession>A0ABQ5VAF4</accession>
<gene>
    <name evidence="2" type="ORF">GCM10007853_23850</name>
</gene>
<organism evidence="2 3">
    <name type="scientific">Algimonas ampicilliniresistens</name>
    <dbReference type="NCBI Taxonomy" id="1298735"/>
    <lineage>
        <taxon>Bacteria</taxon>
        <taxon>Pseudomonadati</taxon>
        <taxon>Pseudomonadota</taxon>
        <taxon>Alphaproteobacteria</taxon>
        <taxon>Maricaulales</taxon>
        <taxon>Robiginitomaculaceae</taxon>
        <taxon>Algimonas</taxon>
    </lineage>
</organism>
<dbReference type="Proteomes" id="UP001161391">
    <property type="component" value="Unassembled WGS sequence"/>
</dbReference>
<evidence type="ECO:0000313" key="3">
    <source>
        <dbReference type="Proteomes" id="UP001161391"/>
    </source>
</evidence>
<keyword evidence="1" id="KW-0732">Signal</keyword>
<name>A0ABQ5VAF4_9PROT</name>
<dbReference type="InterPro" id="IPR030972">
    <property type="entry name" value="UrcA_uranyl"/>
</dbReference>
<dbReference type="NCBIfam" id="TIGR04433">
    <property type="entry name" value="UrcA_uranyl"/>
    <property type="match status" value="1"/>
</dbReference>